<reference evidence="1 2" key="1">
    <citation type="submission" date="2024-12" db="EMBL/GenBank/DDBJ databases">
        <authorList>
            <person name="Hu S."/>
        </authorList>
    </citation>
    <scope>NUCLEOTIDE SEQUENCE [LARGE SCALE GENOMIC DNA]</scope>
    <source>
        <strain evidence="1 2">THG-T11</strain>
    </source>
</reference>
<proteinExistence type="predicted"/>
<accession>A0ABW9J423</accession>
<name>A0ABW9J423_9SPHI</name>
<protein>
    <recommendedName>
        <fullName evidence="3">Lipoprotein</fullName>
    </recommendedName>
</protein>
<dbReference type="RefSeq" id="WP_138721690.1">
    <property type="nucleotide sequence ID" value="NZ_SSHJ02000001.1"/>
</dbReference>
<evidence type="ECO:0008006" key="3">
    <source>
        <dbReference type="Google" id="ProtNLM"/>
    </source>
</evidence>
<evidence type="ECO:0000313" key="1">
    <source>
        <dbReference type="EMBL" id="MFN0254543.1"/>
    </source>
</evidence>
<evidence type="ECO:0000313" key="2">
    <source>
        <dbReference type="Proteomes" id="UP001517247"/>
    </source>
</evidence>
<gene>
    <name evidence="1" type="ORF">E6A44_003120</name>
</gene>
<dbReference type="EMBL" id="SSHJ02000001">
    <property type="protein sequence ID" value="MFN0254543.1"/>
    <property type="molecule type" value="Genomic_DNA"/>
</dbReference>
<organism evidence="1 2">
    <name type="scientific">Pedobacter ureilyticus</name>
    <dbReference type="NCBI Taxonomy" id="1393051"/>
    <lineage>
        <taxon>Bacteria</taxon>
        <taxon>Pseudomonadati</taxon>
        <taxon>Bacteroidota</taxon>
        <taxon>Sphingobacteriia</taxon>
        <taxon>Sphingobacteriales</taxon>
        <taxon>Sphingobacteriaceae</taxon>
        <taxon>Pedobacter</taxon>
    </lineage>
</organism>
<dbReference type="PROSITE" id="PS51257">
    <property type="entry name" value="PROKAR_LIPOPROTEIN"/>
    <property type="match status" value="1"/>
</dbReference>
<keyword evidence="2" id="KW-1185">Reference proteome</keyword>
<sequence>MNRPNLFFYSVILCATLFTSSCKKEDKQNKEREELEQLYNQIKDIAESSTCGQNQELKHIAVGAKACGGPTSYLVYSTSINVTEFETLVLQYNEKQKNYNNKWGAISDCTIVGPPKSIVCENGKPKINN</sequence>
<dbReference type="Proteomes" id="UP001517247">
    <property type="component" value="Unassembled WGS sequence"/>
</dbReference>
<comment type="caution">
    <text evidence="1">The sequence shown here is derived from an EMBL/GenBank/DDBJ whole genome shotgun (WGS) entry which is preliminary data.</text>
</comment>